<evidence type="ECO:0000313" key="2">
    <source>
        <dbReference type="EMBL" id="MPC78532.1"/>
    </source>
</evidence>
<proteinExistence type="predicted"/>
<evidence type="ECO:0000313" key="3">
    <source>
        <dbReference type="Proteomes" id="UP000324222"/>
    </source>
</evidence>
<comment type="caution">
    <text evidence="2">The sequence shown here is derived from an EMBL/GenBank/DDBJ whole genome shotgun (WGS) entry which is preliminary data.</text>
</comment>
<reference evidence="2 3" key="1">
    <citation type="submission" date="2019-05" db="EMBL/GenBank/DDBJ databases">
        <title>Another draft genome of Portunus trituberculatus and its Hox gene families provides insights of decapod evolution.</title>
        <authorList>
            <person name="Jeong J.-H."/>
            <person name="Song I."/>
            <person name="Kim S."/>
            <person name="Choi T."/>
            <person name="Kim D."/>
            <person name="Ryu S."/>
            <person name="Kim W."/>
        </authorList>
    </citation>
    <scope>NUCLEOTIDE SEQUENCE [LARGE SCALE GENOMIC DNA]</scope>
    <source>
        <tissue evidence="2">Muscle</tissue>
    </source>
</reference>
<name>A0A5B7I451_PORTR</name>
<keyword evidence="3" id="KW-1185">Reference proteome</keyword>
<dbReference type="Proteomes" id="UP000324222">
    <property type="component" value="Unassembled WGS sequence"/>
</dbReference>
<feature type="region of interest" description="Disordered" evidence="1">
    <location>
        <begin position="46"/>
        <end position="72"/>
    </location>
</feature>
<sequence length="72" mass="7250">MRGKVCLPLREARAEWAVAGASARASGVLPCGASVHDAWAVMAGSARPARDEERGSAAAAAAGGRTGMEADR</sequence>
<dbReference type="EMBL" id="VSRR010048686">
    <property type="protein sequence ID" value="MPC78532.1"/>
    <property type="molecule type" value="Genomic_DNA"/>
</dbReference>
<organism evidence="2 3">
    <name type="scientific">Portunus trituberculatus</name>
    <name type="common">Swimming crab</name>
    <name type="synonym">Neptunus trituberculatus</name>
    <dbReference type="NCBI Taxonomy" id="210409"/>
    <lineage>
        <taxon>Eukaryota</taxon>
        <taxon>Metazoa</taxon>
        <taxon>Ecdysozoa</taxon>
        <taxon>Arthropoda</taxon>
        <taxon>Crustacea</taxon>
        <taxon>Multicrustacea</taxon>
        <taxon>Malacostraca</taxon>
        <taxon>Eumalacostraca</taxon>
        <taxon>Eucarida</taxon>
        <taxon>Decapoda</taxon>
        <taxon>Pleocyemata</taxon>
        <taxon>Brachyura</taxon>
        <taxon>Eubrachyura</taxon>
        <taxon>Portunoidea</taxon>
        <taxon>Portunidae</taxon>
        <taxon>Portuninae</taxon>
        <taxon>Portunus</taxon>
    </lineage>
</organism>
<protein>
    <submittedName>
        <fullName evidence="2">Uncharacterized protein</fullName>
    </submittedName>
</protein>
<accession>A0A5B7I451</accession>
<gene>
    <name evidence="2" type="ORF">E2C01_073019</name>
</gene>
<dbReference type="AlphaFoldDB" id="A0A5B7I451"/>
<evidence type="ECO:0000256" key="1">
    <source>
        <dbReference type="SAM" id="MobiDB-lite"/>
    </source>
</evidence>